<feature type="chain" id="PRO_5039622136" evidence="5">
    <location>
        <begin position="25"/>
        <end position="518"/>
    </location>
</feature>
<gene>
    <name evidence="7" type="ORF">GS424_016330</name>
</gene>
<dbReference type="KEGG" id="egd:GS424_016330"/>
<dbReference type="Pfam" id="PF00890">
    <property type="entry name" value="FAD_binding_2"/>
    <property type="match status" value="1"/>
</dbReference>
<dbReference type="Gene3D" id="3.90.700.10">
    <property type="entry name" value="Succinate dehydrogenase/fumarate reductase flavoprotein, catalytic domain"/>
    <property type="match status" value="1"/>
</dbReference>
<dbReference type="InterPro" id="IPR027477">
    <property type="entry name" value="Succ_DH/fumarate_Rdtase_cat_sf"/>
</dbReference>
<keyword evidence="5" id="KW-0732">Signal</keyword>
<comment type="cofactor">
    <cofactor evidence="1">
        <name>FAD</name>
        <dbReference type="ChEBI" id="CHEBI:57692"/>
    </cofactor>
</comment>
<dbReference type="InterPro" id="IPR036188">
    <property type="entry name" value="FAD/NAD-bd_sf"/>
</dbReference>
<dbReference type="SUPFAM" id="SSF51905">
    <property type="entry name" value="FAD/NAD(P)-binding domain"/>
    <property type="match status" value="1"/>
</dbReference>
<evidence type="ECO:0000259" key="6">
    <source>
        <dbReference type="Pfam" id="PF00890"/>
    </source>
</evidence>
<sequence>MERRAFFKLAGLSAAVLTVGGTLGACEAGKLPDNPLTAANEANETAGQSSVMGQPAISFDADVDVLIVGSGVAGLSAAMDPLEAKRSVMVVEKLDLLGGESYESNGVMRIAGTDVQQGAGVKTTVDEAWEARKKELSAAGIEDLEFAKTLFAAATDWANRLASDYNAQFADPKTYVDGKVNTSVMLPKNGLGDMQSVMMPLRDGLTAKGATFSTGHRAIAFILNEGGAACGMRFCVESGTSVLDVRARRIVVATGGFASSQPLVHANTPDYERVGCYTVASMGEGQQLCALLGGQLLDMDKAAPLTSNLPQATAWGMFGPTVIVDALGKRFAREDDANAAAGACFSEERGYWWTVFGKQLTESGQSRSIAEVASKNTKRLIGPFDDLDALAAGMGVSADALNETFDRYNGFVKDGKDADFGRTLYLDELEAPYYALKQLPQRYKSSGGVKTDKTGQVLSIVGAVIPNVYCCGAAAASSVGGLASNGAFGMLVGQAVAAALDAEDAEDAEDAAAPQDAS</sequence>
<dbReference type="EMBL" id="CP063310">
    <property type="protein sequence ID" value="QOS68037.1"/>
    <property type="molecule type" value="Genomic_DNA"/>
</dbReference>
<keyword evidence="4" id="KW-0560">Oxidoreductase</keyword>
<dbReference type="InterPro" id="IPR003953">
    <property type="entry name" value="FAD-dep_OxRdtase_2_FAD-bd"/>
</dbReference>
<evidence type="ECO:0000256" key="4">
    <source>
        <dbReference type="ARBA" id="ARBA00023002"/>
    </source>
</evidence>
<name>A0A6L7IP52_9ACTN</name>
<dbReference type="SUPFAM" id="SSF56425">
    <property type="entry name" value="Succinate dehydrogenase/fumarate reductase flavoprotein, catalytic domain"/>
    <property type="match status" value="1"/>
</dbReference>
<evidence type="ECO:0000256" key="2">
    <source>
        <dbReference type="ARBA" id="ARBA00022630"/>
    </source>
</evidence>
<reference evidence="7 8" key="1">
    <citation type="submission" date="2020-10" db="EMBL/GenBank/DDBJ databases">
        <title>Eggerthella sp. nov., isolated from human feces.</title>
        <authorList>
            <person name="Yajun G."/>
        </authorList>
    </citation>
    <scope>NUCLEOTIDE SEQUENCE [LARGE SCALE GENOMIC DNA]</scope>
    <source>
        <strain evidence="7 8">HF-1101</strain>
    </source>
</reference>
<organism evidence="7 8">
    <name type="scientific">Eggerthella guodeyinii</name>
    <dbReference type="NCBI Taxonomy" id="2690837"/>
    <lineage>
        <taxon>Bacteria</taxon>
        <taxon>Bacillati</taxon>
        <taxon>Actinomycetota</taxon>
        <taxon>Coriobacteriia</taxon>
        <taxon>Eggerthellales</taxon>
        <taxon>Eggerthellaceae</taxon>
        <taxon>Eggerthella</taxon>
    </lineage>
</organism>
<evidence type="ECO:0000313" key="7">
    <source>
        <dbReference type="EMBL" id="QOS68037.1"/>
    </source>
</evidence>
<feature type="signal peptide" evidence="5">
    <location>
        <begin position="1"/>
        <end position="24"/>
    </location>
</feature>
<dbReference type="RefSeq" id="WP_160941064.1">
    <property type="nucleotide sequence ID" value="NZ_CP063310.1"/>
</dbReference>
<dbReference type="Proteomes" id="UP000478463">
    <property type="component" value="Chromosome"/>
</dbReference>
<keyword evidence="3" id="KW-0274">FAD</keyword>
<evidence type="ECO:0000313" key="8">
    <source>
        <dbReference type="Proteomes" id="UP000478463"/>
    </source>
</evidence>
<feature type="domain" description="FAD-dependent oxidoreductase 2 FAD-binding" evidence="6">
    <location>
        <begin position="64"/>
        <end position="485"/>
    </location>
</feature>
<dbReference type="PANTHER" id="PTHR43400">
    <property type="entry name" value="FUMARATE REDUCTASE"/>
    <property type="match status" value="1"/>
</dbReference>
<evidence type="ECO:0000256" key="3">
    <source>
        <dbReference type="ARBA" id="ARBA00022827"/>
    </source>
</evidence>
<protein>
    <submittedName>
        <fullName evidence="7">FAD-dependent oxidoreductase</fullName>
    </submittedName>
</protein>
<dbReference type="InterPro" id="IPR050315">
    <property type="entry name" value="FAD-oxidoreductase_2"/>
</dbReference>
<accession>A0A6L7IP52</accession>
<evidence type="ECO:0000256" key="5">
    <source>
        <dbReference type="SAM" id="SignalP"/>
    </source>
</evidence>
<dbReference type="PANTHER" id="PTHR43400:SF7">
    <property type="entry name" value="FAD-DEPENDENT OXIDOREDUCTASE 2 FAD BINDING DOMAIN-CONTAINING PROTEIN"/>
    <property type="match status" value="1"/>
</dbReference>
<dbReference type="GO" id="GO:0033765">
    <property type="term" value="F:steroid dehydrogenase activity, acting on the CH-CH group of donors"/>
    <property type="evidence" value="ECO:0007669"/>
    <property type="project" value="UniProtKB-ARBA"/>
</dbReference>
<dbReference type="AlphaFoldDB" id="A0A6L7IP52"/>
<evidence type="ECO:0000256" key="1">
    <source>
        <dbReference type="ARBA" id="ARBA00001974"/>
    </source>
</evidence>
<dbReference type="PROSITE" id="PS51257">
    <property type="entry name" value="PROKAR_LIPOPROTEIN"/>
    <property type="match status" value="1"/>
</dbReference>
<dbReference type="Gene3D" id="3.50.50.60">
    <property type="entry name" value="FAD/NAD(P)-binding domain"/>
    <property type="match status" value="1"/>
</dbReference>
<proteinExistence type="predicted"/>
<keyword evidence="2" id="KW-0285">Flavoprotein</keyword>